<protein>
    <submittedName>
        <fullName evidence="1">Uncharacterized protein</fullName>
    </submittedName>
</protein>
<dbReference type="AlphaFoldDB" id="A0A1G2LCZ3"/>
<proteinExistence type="predicted"/>
<dbReference type="Proteomes" id="UP000178977">
    <property type="component" value="Unassembled WGS sequence"/>
</dbReference>
<gene>
    <name evidence="1" type="ORF">A3A44_02600</name>
</gene>
<sequence>MAQEFGLGGVAEGCRALTHPERYVRWEQLHTDLAGDEYSPDADGDFSGAPYFDFNGGQLEFDTDWVGSPGESYGSASAFLPQ</sequence>
<evidence type="ECO:0000313" key="2">
    <source>
        <dbReference type="Proteomes" id="UP000178977"/>
    </source>
</evidence>
<name>A0A1G2LCZ3_9BACT</name>
<dbReference type="EMBL" id="MHQT01000037">
    <property type="protein sequence ID" value="OHA08652.1"/>
    <property type="molecule type" value="Genomic_DNA"/>
</dbReference>
<dbReference type="STRING" id="1802281.A3A44_02600"/>
<comment type="caution">
    <text evidence="1">The sequence shown here is derived from an EMBL/GenBank/DDBJ whole genome shotgun (WGS) entry which is preliminary data.</text>
</comment>
<accession>A0A1G2LCZ3</accession>
<organism evidence="1 2">
    <name type="scientific">Candidatus Sungbacteria bacterium RIFCSPLOWO2_01_FULL_60_25</name>
    <dbReference type="NCBI Taxonomy" id="1802281"/>
    <lineage>
        <taxon>Bacteria</taxon>
        <taxon>Candidatus Sungiibacteriota</taxon>
    </lineage>
</organism>
<evidence type="ECO:0000313" key="1">
    <source>
        <dbReference type="EMBL" id="OHA08652.1"/>
    </source>
</evidence>
<reference evidence="1 2" key="1">
    <citation type="journal article" date="2016" name="Nat. Commun.">
        <title>Thousands of microbial genomes shed light on interconnected biogeochemical processes in an aquifer system.</title>
        <authorList>
            <person name="Anantharaman K."/>
            <person name="Brown C.T."/>
            <person name="Hug L.A."/>
            <person name="Sharon I."/>
            <person name="Castelle C.J."/>
            <person name="Probst A.J."/>
            <person name="Thomas B.C."/>
            <person name="Singh A."/>
            <person name="Wilkins M.J."/>
            <person name="Karaoz U."/>
            <person name="Brodie E.L."/>
            <person name="Williams K.H."/>
            <person name="Hubbard S.S."/>
            <person name="Banfield J.F."/>
        </authorList>
    </citation>
    <scope>NUCLEOTIDE SEQUENCE [LARGE SCALE GENOMIC DNA]</scope>
</reference>